<dbReference type="AlphaFoldDB" id="A0AAN8FXV4"/>
<reference evidence="1 2" key="1">
    <citation type="submission" date="2019-10" db="EMBL/GenBank/DDBJ databases">
        <title>Assembly and Annotation for the nematode Trichostrongylus colubriformis.</title>
        <authorList>
            <person name="Martin J."/>
        </authorList>
    </citation>
    <scope>NUCLEOTIDE SEQUENCE [LARGE SCALE GENOMIC DNA]</scope>
    <source>
        <strain evidence="1">G859</strain>
        <tissue evidence="1">Whole worm</tissue>
    </source>
</reference>
<protein>
    <submittedName>
        <fullName evidence="1">Uncharacterized protein</fullName>
    </submittedName>
</protein>
<proteinExistence type="predicted"/>
<organism evidence="1 2">
    <name type="scientific">Trichostrongylus colubriformis</name>
    <name type="common">Black scour worm</name>
    <dbReference type="NCBI Taxonomy" id="6319"/>
    <lineage>
        <taxon>Eukaryota</taxon>
        <taxon>Metazoa</taxon>
        <taxon>Ecdysozoa</taxon>
        <taxon>Nematoda</taxon>
        <taxon>Chromadorea</taxon>
        <taxon>Rhabditida</taxon>
        <taxon>Rhabditina</taxon>
        <taxon>Rhabditomorpha</taxon>
        <taxon>Strongyloidea</taxon>
        <taxon>Trichostrongylidae</taxon>
        <taxon>Trichostrongylus</taxon>
    </lineage>
</organism>
<keyword evidence="2" id="KW-1185">Reference proteome</keyword>
<dbReference type="EMBL" id="WIXE01004078">
    <property type="protein sequence ID" value="KAK5983352.1"/>
    <property type="molecule type" value="Genomic_DNA"/>
</dbReference>
<evidence type="ECO:0000313" key="2">
    <source>
        <dbReference type="Proteomes" id="UP001331761"/>
    </source>
</evidence>
<sequence length="51" mass="5871">MYSLFSSCLMDCCPHGGALFAPILRAPRPQNDDEFEKYEPRPKIVIDKRDV</sequence>
<dbReference type="Proteomes" id="UP001331761">
    <property type="component" value="Unassembled WGS sequence"/>
</dbReference>
<name>A0AAN8FXV4_TRICO</name>
<gene>
    <name evidence="1" type="ORF">GCK32_021999</name>
</gene>
<feature type="non-terminal residue" evidence="1">
    <location>
        <position position="51"/>
    </location>
</feature>
<comment type="caution">
    <text evidence="1">The sequence shown here is derived from an EMBL/GenBank/DDBJ whole genome shotgun (WGS) entry which is preliminary data.</text>
</comment>
<evidence type="ECO:0000313" key="1">
    <source>
        <dbReference type="EMBL" id="KAK5983352.1"/>
    </source>
</evidence>
<accession>A0AAN8FXV4</accession>